<sequence length="698" mass="78015">MKKLFLLFAAACVTFSAAADEGMWMLPYLQKMNAKDMKARGCKLSAEEIYSMNNSSLKDAIVIFGGGCTGEIVSPDGLLFTNHHCGYGSIQALSSVEHDYLKNGFWAMSRAEEIPAPGLKVRFIRKIVDVTSDVLGAVPDIAGGEERSRLVAEHAEAVKSRFEAENPGMEISVKPFFGGNQFFAFVIEVFSDVRLVGTPPTSIGKFGGDTDNWMWPRHTGDFSIFRVYAGPDNKPADYAPENRPYKAEKFLKVSLNGYDEADFAMIMGFPGSTQRYMTSYEIDRMLEVENPQRIFIRGERQAILKEDMAASDKVRIQYASKYAQSSNYWKNSIGMSRGIKRLDVKGRKQEQEAAFRAWAAKNTLPTEGYVDALDKIRESVEETLPSYASLQYLQEAFLRAVEILTPARYSGSLKGAELEKALKGFYKDYNMPTDRRVAKRMFRIVKENCKELPSVFAEVIDKRFGGDTDAYVDYLYDNSVFADEQRALAAVASGKELKEDPAAVLSESIVGKMRELSKAQKEGRQKYADGHRLYIAGLMRMQPKKAWASDANFTIRLTYGRILPYNPADGIRYNYYTTLKGVMEKENPENPTEFTVPAKLKELYAAKDFGRYANAKGELPTCFLADCDITGGNSGSPVLNAKGSLIGLAFDGNWEAMSGDVAFEPELQRTIAVDVRYVLFVIDKFAGAGWLLDELQFE</sequence>
<comment type="similarity">
    <text evidence="1 7">Belongs to the peptidase S46 family.</text>
</comment>
<dbReference type="InterPro" id="IPR019500">
    <property type="entry name" value="Pep_S46"/>
</dbReference>
<evidence type="ECO:0000313" key="8">
    <source>
        <dbReference type="EMBL" id="MEQ2545396.1"/>
    </source>
</evidence>
<dbReference type="InterPro" id="IPR009003">
    <property type="entry name" value="Peptidase_S1_PA"/>
</dbReference>
<dbReference type="RefSeq" id="WP_288661760.1">
    <property type="nucleotide sequence ID" value="NZ_JBBMFL010000012.1"/>
</dbReference>
<evidence type="ECO:0000256" key="1">
    <source>
        <dbReference type="ARBA" id="ARBA00010491"/>
    </source>
</evidence>
<dbReference type="Pfam" id="PF10459">
    <property type="entry name" value="Peptidase_S46"/>
    <property type="match status" value="1"/>
</dbReference>
<evidence type="ECO:0000256" key="5">
    <source>
        <dbReference type="ARBA" id="ARBA00022801"/>
    </source>
</evidence>
<comment type="function">
    <text evidence="7">Catalyzes the removal of dipeptides from the N-terminus of oligopeptides.</text>
</comment>
<keyword evidence="4 7" id="KW-0732">Signal</keyword>
<evidence type="ECO:0000256" key="7">
    <source>
        <dbReference type="RuleBase" id="RU366067"/>
    </source>
</evidence>
<organism evidence="8 9">
    <name type="scientific">Alistipes intestinihominis</name>
    <dbReference type="NCBI Taxonomy" id="3133172"/>
    <lineage>
        <taxon>Bacteria</taxon>
        <taxon>Pseudomonadati</taxon>
        <taxon>Bacteroidota</taxon>
        <taxon>Bacteroidia</taxon>
        <taxon>Bacteroidales</taxon>
        <taxon>Rikenellaceae</taxon>
        <taxon>Alistipes</taxon>
    </lineage>
</organism>
<dbReference type="SUPFAM" id="SSF50494">
    <property type="entry name" value="Trypsin-like serine proteases"/>
    <property type="match status" value="1"/>
</dbReference>
<accession>A0ABV1GYZ6</accession>
<evidence type="ECO:0000313" key="9">
    <source>
        <dbReference type="Proteomes" id="UP001460202"/>
    </source>
</evidence>
<name>A0ABV1GYZ6_9BACT</name>
<gene>
    <name evidence="8" type="ORF">WMO46_10620</name>
</gene>
<dbReference type="PANTHER" id="PTHR38469:SF1">
    <property type="entry name" value="PERIPLASMIC PEPTIDASE SUBFAMILY S1B"/>
    <property type="match status" value="1"/>
</dbReference>
<comment type="caution">
    <text evidence="8">The sequence shown here is derived from an EMBL/GenBank/DDBJ whole genome shotgun (WGS) entry which is preliminary data.</text>
</comment>
<dbReference type="Gene3D" id="2.40.10.10">
    <property type="entry name" value="Trypsin-like serine proteases"/>
    <property type="match status" value="1"/>
</dbReference>
<evidence type="ECO:0000256" key="6">
    <source>
        <dbReference type="ARBA" id="ARBA00022825"/>
    </source>
</evidence>
<feature type="signal peptide" evidence="7">
    <location>
        <begin position="1"/>
        <end position="19"/>
    </location>
</feature>
<dbReference type="EC" id="3.4.14.-" evidence="7"/>
<evidence type="ECO:0000256" key="2">
    <source>
        <dbReference type="ARBA" id="ARBA00022438"/>
    </source>
</evidence>
<keyword evidence="6 7" id="KW-0720">Serine protease</keyword>
<keyword evidence="3 7" id="KW-0645">Protease</keyword>
<protein>
    <recommendedName>
        <fullName evidence="7">Dipeptidyl-peptidase</fullName>
        <ecNumber evidence="7">3.4.14.-</ecNumber>
    </recommendedName>
</protein>
<evidence type="ECO:0000256" key="4">
    <source>
        <dbReference type="ARBA" id="ARBA00022729"/>
    </source>
</evidence>
<dbReference type="PANTHER" id="PTHR38469">
    <property type="entry name" value="PERIPLASMIC PEPTIDASE SUBFAMILY S1B"/>
    <property type="match status" value="1"/>
</dbReference>
<feature type="chain" id="PRO_5044989650" description="Dipeptidyl-peptidase" evidence="7">
    <location>
        <begin position="20"/>
        <end position="698"/>
    </location>
</feature>
<dbReference type="InterPro" id="IPR043504">
    <property type="entry name" value="Peptidase_S1_PA_chymotrypsin"/>
</dbReference>
<reference evidence="8 9" key="1">
    <citation type="submission" date="2024-03" db="EMBL/GenBank/DDBJ databases">
        <title>Human intestinal bacterial collection.</title>
        <authorList>
            <person name="Pauvert C."/>
            <person name="Hitch T.C.A."/>
            <person name="Clavel T."/>
        </authorList>
    </citation>
    <scope>NUCLEOTIDE SEQUENCE [LARGE SCALE GENOMIC DNA]</scope>
    <source>
        <strain evidence="8 9">CLA-KB-H122</strain>
    </source>
</reference>
<keyword evidence="9" id="KW-1185">Reference proteome</keyword>
<dbReference type="Proteomes" id="UP001460202">
    <property type="component" value="Unassembled WGS sequence"/>
</dbReference>
<keyword evidence="5 7" id="KW-0378">Hydrolase</keyword>
<keyword evidence="2 7" id="KW-0031">Aminopeptidase</keyword>
<dbReference type="EMBL" id="JBBMFL010000012">
    <property type="protein sequence ID" value="MEQ2545396.1"/>
    <property type="molecule type" value="Genomic_DNA"/>
</dbReference>
<proteinExistence type="inferred from homology"/>
<evidence type="ECO:0000256" key="3">
    <source>
        <dbReference type="ARBA" id="ARBA00022670"/>
    </source>
</evidence>